<comment type="caution">
    <text evidence="10">The sequence shown here is derived from an EMBL/GenBank/DDBJ whole genome shotgun (WGS) entry which is preliminary data.</text>
</comment>
<dbReference type="OrthoDB" id="9802553at2"/>
<dbReference type="GO" id="GO:0009424">
    <property type="term" value="C:bacterial-type flagellum hook"/>
    <property type="evidence" value="ECO:0007669"/>
    <property type="project" value="InterPro"/>
</dbReference>
<dbReference type="PRINTS" id="PR01005">
    <property type="entry name" value="FLGHOOKAP1"/>
</dbReference>
<evidence type="ECO:0000256" key="4">
    <source>
        <dbReference type="ARBA" id="ARBA00016244"/>
    </source>
</evidence>
<evidence type="ECO:0000256" key="3">
    <source>
        <dbReference type="ARBA" id="ARBA00009677"/>
    </source>
</evidence>
<organism evidence="10 11">
    <name type="scientific">Photobacterium galatheae</name>
    <dbReference type="NCBI Taxonomy" id="1654360"/>
    <lineage>
        <taxon>Bacteria</taxon>
        <taxon>Pseudomonadati</taxon>
        <taxon>Pseudomonadota</taxon>
        <taxon>Gammaproteobacteria</taxon>
        <taxon>Vibrionales</taxon>
        <taxon>Vibrionaceae</taxon>
        <taxon>Photobacterium</taxon>
    </lineage>
</organism>
<dbReference type="PANTHER" id="PTHR30033:SF1">
    <property type="entry name" value="FLAGELLAR HOOK-ASSOCIATED PROTEIN 1"/>
    <property type="match status" value="1"/>
</dbReference>
<feature type="domain" description="Flagellar hook-associated protein FlgK helical" evidence="9">
    <location>
        <begin position="93"/>
        <end position="324"/>
    </location>
</feature>
<name>A0A066RRG3_9GAMM</name>
<dbReference type="SUPFAM" id="SSF64518">
    <property type="entry name" value="Phase 1 flagellin"/>
    <property type="match status" value="1"/>
</dbReference>
<dbReference type="RefSeq" id="WP_036748451.1">
    <property type="nucleotide sequence ID" value="NZ_JAGSGC010000002.1"/>
</dbReference>
<evidence type="ECO:0000256" key="2">
    <source>
        <dbReference type="ARBA" id="ARBA00004613"/>
    </source>
</evidence>
<evidence type="ECO:0000259" key="8">
    <source>
        <dbReference type="Pfam" id="PF06429"/>
    </source>
</evidence>
<reference evidence="10 11" key="1">
    <citation type="submission" date="2014-04" db="EMBL/GenBank/DDBJ databases">
        <title>Draft genome sequence of Photobacterium halotolerans S2753: a solonamide, ngercheumicin and holomycin producer.</title>
        <authorList>
            <person name="Machado H.R."/>
            <person name="Gram L."/>
        </authorList>
    </citation>
    <scope>NUCLEOTIDE SEQUENCE [LARGE SCALE GENOMIC DNA]</scope>
    <source>
        <strain evidence="10 11">S2753</strain>
    </source>
</reference>
<evidence type="ECO:0000313" key="10">
    <source>
        <dbReference type="EMBL" id="KDM93040.1"/>
    </source>
</evidence>
<keyword evidence="10" id="KW-0969">Cilium</keyword>
<protein>
    <recommendedName>
        <fullName evidence="4">Flagellar hook-associated protein 1</fullName>
    </recommendedName>
</protein>
<comment type="similarity">
    <text evidence="3">Belongs to the flagella basal body rod proteins family.</text>
</comment>
<dbReference type="Proteomes" id="UP000027192">
    <property type="component" value="Unassembled WGS sequence"/>
</dbReference>
<keyword evidence="10" id="KW-0282">Flagellum</keyword>
<dbReference type="AlphaFoldDB" id="A0A066RRG3"/>
<evidence type="ECO:0000256" key="5">
    <source>
        <dbReference type="ARBA" id="ARBA00022525"/>
    </source>
</evidence>
<dbReference type="Pfam" id="PF06429">
    <property type="entry name" value="Flg_bbr_C"/>
    <property type="match status" value="1"/>
</dbReference>
<evidence type="ECO:0000259" key="9">
    <source>
        <dbReference type="Pfam" id="PF22638"/>
    </source>
</evidence>
<dbReference type="GO" id="GO:0044780">
    <property type="term" value="P:bacterial-type flagellum assembly"/>
    <property type="evidence" value="ECO:0007669"/>
    <property type="project" value="InterPro"/>
</dbReference>
<feature type="domain" description="Flagellar basal-body/hook protein C-terminal" evidence="8">
    <location>
        <begin position="584"/>
        <end position="624"/>
    </location>
</feature>
<gene>
    <name evidence="10" type="primary">flgK</name>
    <name evidence="10" type="ORF">EA58_02310</name>
</gene>
<dbReference type="InterPro" id="IPR001444">
    <property type="entry name" value="Flag_bb_rod_N"/>
</dbReference>
<dbReference type="PANTHER" id="PTHR30033">
    <property type="entry name" value="FLAGELLAR HOOK-ASSOCIATED PROTEIN 1"/>
    <property type="match status" value="1"/>
</dbReference>
<feature type="domain" description="Flagellar basal body rod protein N-terminal" evidence="7">
    <location>
        <begin position="15"/>
        <end position="35"/>
    </location>
</feature>
<evidence type="ECO:0000313" key="11">
    <source>
        <dbReference type="Proteomes" id="UP000027192"/>
    </source>
</evidence>
<evidence type="ECO:0000259" key="7">
    <source>
        <dbReference type="Pfam" id="PF00460"/>
    </source>
</evidence>
<evidence type="ECO:0000256" key="1">
    <source>
        <dbReference type="ARBA" id="ARBA00004365"/>
    </source>
</evidence>
<keyword evidence="10" id="KW-0966">Cell projection</keyword>
<keyword evidence="5" id="KW-0964">Secreted</keyword>
<keyword evidence="6" id="KW-0975">Bacterial flagellum</keyword>
<sequence length="627" mass="67282">MAFDLLSLGSQGVLTAQRQLNTTSHNINNVNTEGYSRQSVVQETNDPFWSAGNNYGTGVHAAEVRRGYDQFATNELNLTTTNHSYATERDGQLERLDKLLANSASQVPQDMNQWYDAVKAMADSPSDLGARKVVLEKAKMVAAGLNDTHRVLAEQKDVTNDVLAKTLNRVNDIGRELVEIHEALLKTPNGGADNDLMDKHQTLINELSTYTKVTVTRKNTETFNVLIGTGHTLVSGTHASELKMIDGDPDPQQTRLAVVAGKSLKAISSDDIGGKLASLFEYRDKTLPQVMDELGKMAVGFTDSVNQLQSQGLDLNGRVGEVMFTDVNAPEVAASRALIPRGSSAQVSVYIEDLSKLKGGEYELGFNGSQHTLKLPDGSTQTVIPSGIPPSFSVDGVRIEIAAPIANGDKILLRPTRNAGRDVQAVMTDPAKIAAQSYNSSATQTQGKAAFAITSAGPLREFQVAVSPDASQFAVLDMQGNVLQPPLPYPPNGPVAVGGTSFTLSHGAIGGDVFAVNLNAATGDNGNLIKMQDLQNMKVMNQGRSSVIDVYEGLNTEMGVQRASAARLKEVGRQEKEAAQSRVAEISGVNLDEEAANMMKFQQAYMASSRIMTVANETFNTLLNAAR</sequence>
<dbReference type="STRING" id="1654360.EA58_02310"/>
<keyword evidence="11" id="KW-1185">Reference proteome</keyword>
<evidence type="ECO:0000256" key="6">
    <source>
        <dbReference type="ARBA" id="ARBA00023143"/>
    </source>
</evidence>
<dbReference type="NCBIfam" id="TIGR02492">
    <property type="entry name" value="flgK_ends"/>
    <property type="match status" value="1"/>
</dbReference>
<dbReference type="EMBL" id="JMIB01000004">
    <property type="protein sequence ID" value="KDM93040.1"/>
    <property type="molecule type" value="Genomic_DNA"/>
</dbReference>
<proteinExistence type="inferred from homology"/>
<dbReference type="InterPro" id="IPR002371">
    <property type="entry name" value="FlgK"/>
</dbReference>
<dbReference type="GO" id="GO:0005576">
    <property type="term" value="C:extracellular region"/>
    <property type="evidence" value="ECO:0007669"/>
    <property type="project" value="UniProtKB-SubCell"/>
</dbReference>
<dbReference type="InterPro" id="IPR010930">
    <property type="entry name" value="Flg_bb/hook_C_dom"/>
</dbReference>
<dbReference type="Pfam" id="PF00460">
    <property type="entry name" value="Flg_bb_rod"/>
    <property type="match status" value="1"/>
</dbReference>
<comment type="subcellular location">
    <subcellularLocation>
        <location evidence="1">Bacterial flagellum</location>
    </subcellularLocation>
    <subcellularLocation>
        <location evidence="2">Secreted</location>
    </subcellularLocation>
</comment>
<dbReference type="GO" id="GO:0005198">
    <property type="term" value="F:structural molecule activity"/>
    <property type="evidence" value="ECO:0007669"/>
    <property type="project" value="InterPro"/>
</dbReference>
<dbReference type="Pfam" id="PF22638">
    <property type="entry name" value="FlgK_D1"/>
    <property type="match status" value="1"/>
</dbReference>
<dbReference type="InterPro" id="IPR053927">
    <property type="entry name" value="FlgK_helical"/>
</dbReference>
<accession>A0A066RRG3</accession>